<feature type="domain" description="S-adenosylmethionine-dependent methyltransferase" evidence="5">
    <location>
        <begin position="18"/>
        <end position="179"/>
    </location>
</feature>
<dbReference type="GO" id="GO:0032259">
    <property type="term" value="P:methylation"/>
    <property type="evidence" value="ECO:0007669"/>
    <property type="project" value="UniProtKB-KW"/>
</dbReference>
<dbReference type="Proteomes" id="UP001190700">
    <property type="component" value="Unassembled WGS sequence"/>
</dbReference>
<evidence type="ECO:0000256" key="3">
    <source>
        <dbReference type="ARBA" id="ARBA00022691"/>
    </source>
</evidence>
<dbReference type="GO" id="GO:0008168">
    <property type="term" value="F:methyltransferase activity"/>
    <property type="evidence" value="ECO:0007669"/>
    <property type="project" value="UniProtKB-KW"/>
</dbReference>
<proteinExistence type="predicted"/>
<reference evidence="6" key="2">
    <citation type="submission" date="2023-06" db="EMBL/GenBank/DDBJ databases">
        <title>Long-read-based genome assembly of the green algal bacterivore Cymbomonas tetramitiformis.</title>
        <authorList>
            <person name="Gyaltshen Y."/>
            <person name="Rozenberg A."/>
            <person name="Paasch A."/>
            <person name="Burns J.A."/>
            <person name="Warring S."/>
            <person name="Larson R."/>
            <person name="Maurer-Alcala X."/>
            <person name="Dacks J."/>
            <person name="Kim E."/>
        </authorList>
    </citation>
    <scope>NUCLEOTIDE SEQUENCE</scope>
    <source>
        <strain evidence="6">PLY_AMNH</strain>
    </source>
</reference>
<evidence type="ECO:0000256" key="2">
    <source>
        <dbReference type="ARBA" id="ARBA00022679"/>
    </source>
</evidence>
<protein>
    <recommendedName>
        <fullName evidence="5">S-adenosylmethionine-dependent methyltransferase domain-containing protein</fullName>
    </recommendedName>
</protein>
<dbReference type="Pfam" id="PF10672">
    <property type="entry name" value="Methyltrans_SAM"/>
    <property type="match status" value="1"/>
</dbReference>
<comment type="caution">
    <text evidence="6">The sequence shown here is derived from an EMBL/GenBank/DDBJ whole genome shotgun (WGS) entry which is preliminary data.</text>
</comment>
<evidence type="ECO:0000256" key="4">
    <source>
        <dbReference type="SAM" id="MobiDB-lite"/>
    </source>
</evidence>
<keyword evidence="2" id="KW-0808">Transferase</keyword>
<organism evidence="6 7">
    <name type="scientific">Cymbomonas tetramitiformis</name>
    <dbReference type="NCBI Taxonomy" id="36881"/>
    <lineage>
        <taxon>Eukaryota</taxon>
        <taxon>Viridiplantae</taxon>
        <taxon>Chlorophyta</taxon>
        <taxon>Pyramimonadophyceae</taxon>
        <taxon>Pyramimonadales</taxon>
        <taxon>Pyramimonadaceae</taxon>
        <taxon>Cymbomonas</taxon>
    </lineage>
</organism>
<dbReference type="AlphaFoldDB" id="A0AAE0GTL6"/>
<sequence>MRGRAALRIPPGSNLTGVAGRRGGEAGHRTGGFGVAAAAGGAACTVNVDNKQGHLAVAQNNYHLNALASDSRNFSKVDALLCLQRIAKSTTRYDLLVLDPPPRFSQKSAWAFEAERDYGRLLAECIPACARGGKALILAGLNALTVDNEKFAAFVGEAEQRSGAVIRVLEQVGAGNDYPHCPHRPTARFALLEVDHNGPEA</sequence>
<evidence type="ECO:0000259" key="5">
    <source>
        <dbReference type="Pfam" id="PF10672"/>
    </source>
</evidence>
<evidence type="ECO:0000256" key="1">
    <source>
        <dbReference type="ARBA" id="ARBA00022603"/>
    </source>
</evidence>
<accession>A0AAE0GTL6</accession>
<name>A0AAE0GTL6_9CHLO</name>
<dbReference type="EMBL" id="LGRX02002463">
    <property type="protein sequence ID" value="KAK3284185.1"/>
    <property type="molecule type" value="Genomic_DNA"/>
</dbReference>
<keyword evidence="1" id="KW-0489">Methyltransferase</keyword>
<keyword evidence="3" id="KW-0949">S-adenosyl-L-methionine</keyword>
<gene>
    <name evidence="6" type="ORF">CYMTET_8155</name>
</gene>
<dbReference type="EMBL" id="LGRX02002463">
    <property type="protein sequence ID" value="KAK3284186.1"/>
    <property type="molecule type" value="Genomic_DNA"/>
</dbReference>
<dbReference type="SUPFAM" id="SSF53335">
    <property type="entry name" value="S-adenosyl-L-methionine-dependent methyltransferases"/>
    <property type="match status" value="1"/>
</dbReference>
<feature type="region of interest" description="Disordered" evidence="4">
    <location>
        <begin position="1"/>
        <end position="23"/>
    </location>
</feature>
<dbReference type="InterPro" id="IPR029063">
    <property type="entry name" value="SAM-dependent_MTases_sf"/>
</dbReference>
<evidence type="ECO:0000313" key="6">
    <source>
        <dbReference type="EMBL" id="KAK3284185.1"/>
    </source>
</evidence>
<dbReference type="InterPro" id="IPR019614">
    <property type="entry name" value="SAM-dep_methyl-trfase"/>
</dbReference>
<keyword evidence="7" id="KW-1185">Reference proteome</keyword>
<dbReference type="PANTHER" id="PTHR43042">
    <property type="entry name" value="SAM-DEPENDENT METHYLTRANSFERASE"/>
    <property type="match status" value="1"/>
</dbReference>
<reference evidence="6 7" key="1">
    <citation type="journal article" date="2015" name="Genome Biol. Evol.">
        <title>Comparative Genomics of a Bacterivorous Green Alga Reveals Evolutionary Causalities and Consequences of Phago-Mixotrophic Mode of Nutrition.</title>
        <authorList>
            <person name="Burns J.A."/>
            <person name="Paasch A."/>
            <person name="Narechania A."/>
            <person name="Kim E."/>
        </authorList>
    </citation>
    <scope>NUCLEOTIDE SEQUENCE [LARGE SCALE GENOMIC DNA]</scope>
    <source>
        <strain evidence="6">PLY_AMNH</strain>
    </source>
</reference>
<dbReference type="PANTHER" id="PTHR43042:SF3">
    <property type="entry name" value="RIBOSOMAL RNA LARGE SUBUNIT METHYLTRANSFERASE YWBD-RELATED"/>
    <property type="match status" value="1"/>
</dbReference>
<dbReference type="Gene3D" id="3.40.50.150">
    <property type="entry name" value="Vaccinia Virus protein VP39"/>
    <property type="match status" value="1"/>
</dbReference>
<evidence type="ECO:0000313" key="7">
    <source>
        <dbReference type="Proteomes" id="UP001190700"/>
    </source>
</evidence>